<keyword evidence="6" id="KW-0812">Transmembrane</keyword>
<feature type="domain" description="EGF-like" evidence="7">
    <location>
        <begin position="213"/>
        <end position="248"/>
    </location>
</feature>
<protein>
    <submittedName>
        <fullName evidence="10">Fibropellin-3-like</fullName>
    </submittedName>
</protein>
<proteinExistence type="predicted"/>
<dbReference type="PANTHER" id="PTHR12916">
    <property type="entry name" value="CYTOCHROME C OXIDASE POLYPEPTIDE VIC-2"/>
    <property type="match status" value="1"/>
</dbReference>
<dbReference type="InterPro" id="IPR018097">
    <property type="entry name" value="EGF_Ca-bd_CS"/>
</dbReference>
<dbReference type="Proteomes" id="UP000515135">
    <property type="component" value="Unplaced"/>
</dbReference>
<dbReference type="InterPro" id="IPR000152">
    <property type="entry name" value="EGF-type_Asp/Asn_hydroxyl_site"/>
</dbReference>
<dbReference type="SMART" id="SM00179">
    <property type="entry name" value="EGF_CA"/>
    <property type="match status" value="7"/>
</dbReference>
<feature type="domain" description="EGF-like" evidence="7">
    <location>
        <begin position="361"/>
        <end position="396"/>
    </location>
</feature>
<feature type="domain" description="EGF-like" evidence="7">
    <location>
        <begin position="287"/>
        <end position="322"/>
    </location>
</feature>
<comment type="caution">
    <text evidence="4">Lacks conserved residue(s) required for the propagation of feature annotation.</text>
</comment>
<evidence type="ECO:0000256" key="6">
    <source>
        <dbReference type="SAM" id="Phobius"/>
    </source>
</evidence>
<dbReference type="SUPFAM" id="SSF57196">
    <property type="entry name" value="EGF/Laminin"/>
    <property type="match status" value="1"/>
</dbReference>
<feature type="disulfide bond" evidence="4">
    <location>
        <begin position="238"/>
        <end position="247"/>
    </location>
</feature>
<evidence type="ECO:0000313" key="9">
    <source>
        <dbReference type="Proteomes" id="UP000515135"/>
    </source>
</evidence>
<dbReference type="GeneID" id="109487445"/>
<sequence>MSATEKKLPPDGGDKSGATVDIRRLSSGRLHPVPDECLEYVEGSVYDYDIPEDVHGYEEDESVYRTAEDVHEEDGSVHDKPEPEAAHGNKTPGEEESFAYKAKARVIGLWTRVISSRVIVPAVGCGIVVIASAVAAIILTTFLGLARTQDALGSMMQEDMMIRANLQKVSSPFLTTFFDYNHTAALEWLEPFANISLDSKTLPVTVTSLPTTDLNECTKTPCLHGRCVNKDGGYKCTCNPGWTGQNCQQDLNECTKTPCLHGRCVNKDGGYKCTCNPGWTGQNCQQDLNECTKKQCLHGRCVNKDGGYKCTCNPGWTGQNCQQDLNECTKKPCLHGRCVNKDGGYKCTCNPGWTGHNCQQDLNECTGNPCKHGRCVNKDGGYTCTCNPGWTGQNCQQDLNECTGNPCLHGRCVNRDGGYTCTCNPGWTGQNCQQDLNECTRNPCKHGRCVNKDGGYNCTCNPGWTGQNCQQAKQCPAGWSGYKNHCYKLMKDAAKWKKQRNDSERLGANLASVTSRDEANFINTIITGAPKGQWQNYFVWFGLRRKDGFRKFTDGSPVTYTNWEPGQPNDKRSLFSAFKGQDCVGMYSKTGKGCSGMMFKNVYVEKGQWNDDQCYRSYPFICKRPK</sequence>
<evidence type="ECO:0000256" key="5">
    <source>
        <dbReference type="SAM" id="MobiDB-lite"/>
    </source>
</evidence>
<evidence type="ECO:0000256" key="2">
    <source>
        <dbReference type="ARBA" id="ARBA00022737"/>
    </source>
</evidence>
<evidence type="ECO:0000256" key="1">
    <source>
        <dbReference type="ARBA" id="ARBA00022536"/>
    </source>
</evidence>
<feature type="disulfide bond" evidence="4">
    <location>
        <begin position="386"/>
        <end position="395"/>
    </location>
</feature>
<dbReference type="Gene3D" id="2.10.25.10">
    <property type="entry name" value="Laminin"/>
    <property type="match status" value="7"/>
</dbReference>
<dbReference type="FunFam" id="2.10.25.10:FF:000901">
    <property type="entry name" value="Uncharacterized protein"/>
    <property type="match status" value="6"/>
</dbReference>
<dbReference type="OrthoDB" id="5953235at2759"/>
<dbReference type="GO" id="GO:0005509">
    <property type="term" value="F:calcium ion binding"/>
    <property type="evidence" value="ECO:0007669"/>
    <property type="project" value="InterPro"/>
</dbReference>
<feature type="disulfide bond" evidence="4">
    <location>
        <begin position="291"/>
        <end position="301"/>
    </location>
</feature>
<feature type="region of interest" description="Disordered" evidence="5">
    <location>
        <begin position="68"/>
        <end position="94"/>
    </location>
</feature>
<feature type="disulfide bond" evidence="4">
    <location>
        <begin position="365"/>
        <end position="375"/>
    </location>
</feature>
<keyword evidence="6" id="KW-1133">Transmembrane helix</keyword>
<name>A0A6P5AY21_BRABE</name>
<feature type="domain" description="EGF-like" evidence="7">
    <location>
        <begin position="324"/>
        <end position="359"/>
    </location>
</feature>
<dbReference type="PROSITE" id="PS01187">
    <property type="entry name" value="EGF_CA"/>
    <property type="match status" value="3"/>
</dbReference>
<reference evidence="10" key="1">
    <citation type="submission" date="2025-08" db="UniProtKB">
        <authorList>
            <consortium name="RefSeq"/>
        </authorList>
    </citation>
    <scope>IDENTIFICATION</scope>
    <source>
        <tissue evidence="10">Gonad</tissue>
    </source>
</reference>
<feature type="disulfide bond" evidence="4">
    <location>
        <begin position="312"/>
        <end position="321"/>
    </location>
</feature>
<evidence type="ECO:0000259" key="7">
    <source>
        <dbReference type="PROSITE" id="PS50026"/>
    </source>
</evidence>
<dbReference type="CDD" id="cd00054">
    <property type="entry name" value="EGF_CA"/>
    <property type="match status" value="7"/>
</dbReference>
<feature type="disulfide bond" evidence="4">
    <location>
        <begin position="439"/>
        <end position="449"/>
    </location>
</feature>
<dbReference type="InterPro" id="IPR016186">
    <property type="entry name" value="C-type_lectin-like/link_sf"/>
</dbReference>
<keyword evidence="1 4" id="KW-0245">EGF-like domain</keyword>
<dbReference type="GO" id="GO:0005112">
    <property type="term" value="F:Notch binding"/>
    <property type="evidence" value="ECO:0007669"/>
    <property type="project" value="TreeGrafter"/>
</dbReference>
<dbReference type="PROSITE" id="PS50041">
    <property type="entry name" value="C_TYPE_LECTIN_2"/>
    <property type="match status" value="1"/>
</dbReference>
<evidence type="ECO:0000256" key="3">
    <source>
        <dbReference type="ARBA" id="ARBA00023157"/>
    </source>
</evidence>
<evidence type="ECO:0000313" key="10">
    <source>
        <dbReference type="RefSeq" id="XP_019647001.1"/>
    </source>
</evidence>
<feature type="disulfide bond" evidence="4">
    <location>
        <begin position="402"/>
        <end position="412"/>
    </location>
</feature>
<feature type="domain" description="C-type lectin" evidence="8">
    <location>
        <begin position="482"/>
        <end position="623"/>
    </location>
</feature>
<dbReference type="PROSITE" id="PS00022">
    <property type="entry name" value="EGF_1"/>
    <property type="match status" value="7"/>
</dbReference>
<evidence type="ECO:0000256" key="4">
    <source>
        <dbReference type="PROSITE-ProRule" id="PRU00076"/>
    </source>
</evidence>
<feature type="compositionally biased region" description="Basic and acidic residues" evidence="5">
    <location>
        <begin position="1"/>
        <end position="14"/>
    </location>
</feature>
<keyword evidence="2" id="KW-0677">Repeat</keyword>
<dbReference type="PROSITE" id="PS01186">
    <property type="entry name" value="EGF_2"/>
    <property type="match status" value="7"/>
</dbReference>
<evidence type="ECO:0000259" key="8">
    <source>
        <dbReference type="PROSITE" id="PS50041"/>
    </source>
</evidence>
<dbReference type="SUPFAM" id="SSF56436">
    <property type="entry name" value="C-type lectin-like"/>
    <property type="match status" value="1"/>
</dbReference>
<dbReference type="Pfam" id="PF25024">
    <property type="entry name" value="EGF_TEN"/>
    <property type="match status" value="1"/>
</dbReference>
<dbReference type="RefSeq" id="XP_019647001.1">
    <property type="nucleotide sequence ID" value="XM_019791442.1"/>
</dbReference>
<gene>
    <name evidence="10" type="primary">LOC109487445</name>
</gene>
<dbReference type="InterPro" id="IPR000742">
    <property type="entry name" value="EGF"/>
</dbReference>
<feature type="disulfide bond" evidence="4">
    <location>
        <begin position="460"/>
        <end position="469"/>
    </location>
</feature>
<feature type="compositionally biased region" description="Basic and acidic residues" evidence="5">
    <location>
        <begin position="68"/>
        <end position="87"/>
    </location>
</feature>
<dbReference type="GO" id="GO:0007219">
    <property type="term" value="P:Notch signaling pathway"/>
    <property type="evidence" value="ECO:0007669"/>
    <property type="project" value="TreeGrafter"/>
</dbReference>
<dbReference type="FunFam" id="2.10.25.10:FF:000279">
    <property type="entry name" value="Neurogenic locus notch 1"/>
    <property type="match status" value="1"/>
</dbReference>
<feature type="disulfide bond" evidence="4">
    <location>
        <begin position="217"/>
        <end position="227"/>
    </location>
</feature>
<dbReference type="PROSITE" id="PS50026">
    <property type="entry name" value="EGF_3"/>
    <property type="match status" value="7"/>
</dbReference>
<dbReference type="SMART" id="SM00181">
    <property type="entry name" value="EGF"/>
    <property type="match status" value="7"/>
</dbReference>
<organism evidence="9 10">
    <name type="scientific">Branchiostoma belcheri</name>
    <name type="common">Amphioxus</name>
    <dbReference type="NCBI Taxonomy" id="7741"/>
    <lineage>
        <taxon>Eukaryota</taxon>
        <taxon>Metazoa</taxon>
        <taxon>Chordata</taxon>
        <taxon>Cephalochordata</taxon>
        <taxon>Leptocardii</taxon>
        <taxon>Amphioxiformes</taxon>
        <taxon>Branchiostomatidae</taxon>
        <taxon>Branchiostoma</taxon>
    </lineage>
</organism>
<dbReference type="InterPro" id="IPR009030">
    <property type="entry name" value="Growth_fac_rcpt_cys_sf"/>
</dbReference>
<dbReference type="InterPro" id="IPR016187">
    <property type="entry name" value="CTDL_fold"/>
</dbReference>
<feature type="transmembrane region" description="Helical" evidence="6">
    <location>
        <begin position="118"/>
        <end position="146"/>
    </location>
</feature>
<feature type="region of interest" description="Disordered" evidence="5">
    <location>
        <begin position="1"/>
        <end position="27"/>
    </location>
</feature>
<dbReference type="PANTHER" id="PTHR12916:SF13">
    <property type="entry name" value="SUSHI, VON WILLEBRAND FACTOR TYPE A, EGF AND PENTRAXIN DOMAIN-CONTAINING PROTEIN 1-LIKE"/>
    <property type="match status" value="1"/>
</dbReference>
<dbReference type="SMART" id="SM00034">
    <property type="entry name" value="CLECT"/>
    <property type="match status" value="1"/>
</dbReference>
<feature type="disulfide bond" evidence="4">
    <location>
        <begin position="423"/>
        <end position="432"/>
    </location>
</feature>
<keyword evidence="3 4" id="KW-1015">Disulfide bond</keyword>
<accession>A0A6P5AY21</accession>
<feature type="disulfide bond" evidence="4">
    <location>
        <begin position="254"/>
        <end position="264"/>
    </location>
</feature>
<dbReference type="PROSITE" id="PS00010">
    <property type="entry name" value="ASX_HYDROXYL"/>
    <property type="match status" value="7"/>
</dbReference>
<keyword evidence="6" id="KW-0472">Membrane</keyword>
<feature type="disulfide bond" evidence="4">
    <location>
        <begin position="328"/>
        <end position="338"/>
    </location>
</feature>
<dbReference type="InterPro" id="IPR001304">
    <property type="entry name" value="C-type_lectin-like"/>
</dbReference>
<dbReference type="KEGG" id="bbel:109487445"/>
<keyword evidence="9" id="KW-1185">Reference proteome</keyword>
<feature type="disulfide bond" evidence="4">
    <location>
        <begin position="275"/>
        <end position="284"/>
    </location>
</feature>
<dbReference type="Pfam" id="PF00008">
    <property type="entry name" value="EGF"/>
    <property type="match status" value="1"/>
</dbReference>
<feature type="domain" description="EGF-like" evidence="7">
    <location>
        <begin position="435"/>
        <end position="470"/>
    </location>
</feature>
<dbReference type="SUPFAM" id="SSF57184">
    <property type="entry name" value="Growth factor receptor domain"/>
    <property type="match status" value="2"/>
</dbReference>
<dbReference type="AlphaFoldDB" id="A0A6P5AY21"/>
<feature type="disulfide bond" evidence="4">
    <location>
        <begin position="349"/>
        <end position="358"/>
    </location>
</feature>
<feature type="domain" description="EGF-like" evidence="7">
    <location>
        <begin position="250"/>
        <end position="285"/>
    </location>
</feature>
<dbReference type="Gene3D" id="3.10.100.10">
    <property type="entry name" value="Mannose-Binding Protein A, subunit A"/>
    <property type="match status" value="1"/>
</dbReference>
<dbReference type="InterPro" id="IPR001881">
    <property type="entry name" value="EGF-like_Ca-bd_dom"/>
</dbReference>
<feature type="domain" description="EGF-like" evidence="7">
    <location>
        <begin position="398"/>
        <end position="433"/>
    </location>
</feature>